<dbReference type="EMBL" id="JARBHB010000016">
    <property type="protein sequence ID" value="KAJ8866720.1"/>
    <property type="molecule type" value="Genomic_DNA"/>
</dbReference>
<comment type="caution">
    <text evidence="2">The sequence shown here is derived from an EMBL/GenBank/DDBJ whole genome shotgun (WGS) entry which is preliminary data.</text>
</comment>
<evidence type="ECO:0000313" key="2">
    <source>
        <dbReference type="EMBL" id="KAJ8866720.1"/>
    </source>
</evidence>
<feature type="region of interest" description="Disordered" evidence="1">
    <location>
        <begin position="14"/>
        <end position="37"/>
    </location>
</feature>
<accession>A0ABQ9G2M1</accession>
<sequence length="95" mass="11148">MLYGVRLAKQGEFECRPLDSNPGPADPEDRDREREDRYGEVCVNQSRYVQKWLPGTRRPPKPLQPGDYVYVHAHHLSTVKKEFQRRILSKMVRPA</sequence>
<dbReference type="Proteomes" id="UP001159363">
    <property type="component" value="Chromosome 15"/>
</dbReference>
<feature type="compositionally biased region" description="Basic and acidic residues" evidence="1">
    <location>
        <begin position="27"/>
        <end position="37"/>
    </location>
</feature>
<name>A0ABQ9G2M1_9NEOP</name>
<gene>
    <name evidence="2" type="ORF">PR048_032581</name>
</gene>
<evidence type="ECO:0000313" key="3">
    <source>
        <dbReference type="Proteomes" id="UP001159363"/>
    </source>
</evidence>
<organism evidence="2 3">
    <name type="scientific">Dryococelus australis</name>
    <dbReference type="NCBI Taxonomy" id="614101"/>
    <lineage>
        <taxon>Eukaryota</taxon>
        <taxon>Metazoa</taxon>
        <taxon>Ecdysozoa</taxon>
        <taxon>Arthropoda</taxon>
        <taxon>Hexapoda</taxon>
        <taxon>Insecta</taxon>
        <taxon>Pterygota</taxon>
        <taxon>Neoptera</taxon>
        <taxon>Polyneoptera</taxon>
        <taxon>Phasmatodea</taxon>
        <taxon>Verophasmatodea</taxon>
        <taxon>Anareolatae</taxon>
        <taxon>Phasmatidae</taxon>
        <taxon>Eurycanthinae</taxon>
        <taxon>Dryococelus</taxon>
    </lineage>
</organism>
<protein>
    <submittedName>
        <fullName evidence="2">Uncharacterized protein</fullName>
    </submittedName>
</protein>
<reference evidence="2 3" key="1">
    <citation type="submission" date="2023-02" db="EMBL/GenBank/DDBJ databases">
        <title>LHISI_Scaffold_Assembly.</title>
        <authorList>
            <person name="Stuart O.P."/>
            <person name="Cleave R."/>
            <person name="Magrath M.J.L."/>
            <person name="Mikheyev A.S."/>
        </authorList>
    </citation>
    <scope>NUCLEOTIDE SEQUENCE [LARGE SCALE GENOMIC DNA]</scope>
    <source>
        <strain evidence="2">Daus_M_001</strain>
        <tissue evidence="2">Leg muscle</tissue>
    </source>
</reference>
<keyword evidence="3" id="KW-1185">Reference proteome</keyword>
<evidence type="ECO:0000256" key="1">
    <source>
        <dbReference type="SAM" id="MobiDB-lite"/>
    </source>
</evidence>
<proteinExistence type="predicted"/>